<organism evidence="3 4">
    <name type="scientific">Setaria digitata</name>
    <dbReference type="NCBI Taxonomy" id="48799"/>
    <lineage>
        <taxon>Eukaryota</taxon>
        <taxon>Metazoa</taxon>
        <taxon>Ecdysozoa</taxon>
        <taxon>Nematoda</taxon>
        <taxon>Chromadorea</taxon>
        <taxon>Rhabditida</taxon>
        <taxon>Spirurina</taxon>
        <taxon>Spiruromorpha</taxon>
        <taxon>Filarioidea</taxon>
        <taxon>Setariidae</taxon>
        <taxon>Setaria</taxon>
    </lineage>
</organism>
<name>A0A915PM86_9BILA</name>
<feature type="coiled-coil region" evidence="1">
    <location>
        <begin position="141"/>
        <end position="200"/>
    </location>
</feature>
<feature type="compositionally biased region" description="Polar residues" evidence="2">
    <location>
        <begin position="99"/>
        <end position="121"/>
    </location>
</feature>
<evidence type="ECO:0000256" key="1">
    <source>
        <dbReference type="SAM" id="Coils"/>
    </source>
</evidence>
<dbReference type="WBParaSite" id="sdigi.contig139.g5106.t1">
    <property type="protein sequence ID" value="sdigi.contig139.g5106.t1"/>
    <property type="gene ID" value="sdigi.contig139.g5106"/>
</dbReference>
<dbReference type="Proteomes" id="UP000887581">
    <property type="component" value="Unplaced"/>
</dbReference>
<dbReference type="PANTHER" id="PTHR37960">
    <property type="entry name" value="PROTEIN CBG06493-RELATED"/>
    <property type="match status" value="1"/>
</dbReference>
<dbReference type="PANTHER" id="PTHR37960:SF1">
    <property type="entry name" value="BZIP DOMAIN-CONTAINING PROTEIN"/>
    <property type="match status" value="1"/>
</dbReference>
<feature type="compositionally biased region" description="Basic residues" evidence="2">
    <location>
        <begin position="87"/>
        <end position="97"/>
    </location>
</feature>
<feature type="region of interest" description="Disordered" evidence="2">
    <location>
        <begin position="87"/>
        <end position="123"/>
    </location>
</feature>
<dbReference type="AlphaFoldDB" id="A0A915PM86"/>
<keyword evidence="1" id="KW-0175">Coiled coil</keyword>
<evidence type="ECO:0000313" key="3">
    <source>
        <dbReference type="Proteomes" id="UP000887581"/>
    </source>
</evidence>
<accession>A0A915PM86</accession>
<protein>
    <submittedName>
        <fullName evidence="4">Uncharacterized protein</fullName>
    </submittedName>
</protein>
<evidence type="ECO:0000313" key="4">
    <source>
        <dbReference type="WBParaSite" id="sdigi.contig139.g5106.t1"/>
    </source>
</evidence>
<reference evidence="4" key="1">
    <citation type="submission" date="2022-11" db="UniProtKB">
        <authorList>
            <consortium name="WormBaseParasite"/>
        </authorList>
    </citation>
    <scope>IDENTIFICATION</scope>
</reference>
<proteinExistence type="predicted"/>
<sequence>MIKSWLKWRKAKKMPSESENNAFSRKDSQCDSQFIATAAYHTARPRINRGPRSCPGDLGVNQCDVYDGLLDHSLNSQIIIPRETVHRRRRQHQRFRRVNPSTSEYGSGGASPTTLHRTYNRNLDDSDSDSWTVEYERVQHIRELELKVREQKKKLKDYRERLRAERDLRIVNERSMMEEVEKYKHELKKEQRERKATEQRYVDVIAYMRTKLSLMEQHQPMKQRCPPPTLPVLSESTIKLQNGMPQFGTADQLTHPLSVNTPSSILPRIGFEQELDETKNFRAEEVYGDLETARSSENTTTTGTEQSDGICQSTTLLMESDLDDDDNGYVTTFEYPTKITLKNQRTCKTNGPSSTSL</sequence>
<keyword evidence="3" id="KW-1185">Reference proteome</keyword>
<evidence type="ECO:0000256" key="2">
    <source>
        <dbReference type="SAM" id="MobiDB-lite"/>
    </source>
</evidence>